<proteinExistence type="predicted"/>
<evidence type="ECO:0000313" key="2">
    <source>
        <dbReference type="Proteomes" id="UP000015105"/>
    </source>
</evidence>
<dbReference type="Gramene" id="AET2Gv20817600.3">
    <property type="protein sequence ID" value="AET2Gv20817600.3"/>
    <property type="gene ID" value="AET2Gv20817600"/>
</dbReference>
<evidence type="ECO:0000313" key="1">
    <source>
        <dbReference type="EnsemblPlants" id="AET2Gv20817600.3"/>
    </source>
</evidence>
<reference evidence="1" key="5">
    <citation type="journal article" date="2021" name="G3 (Bethesda)">
        <title>Aegilops tauschii genome assembly Aet v5.0 features greater sequence contiguity and improved annotation.</title>
        <authorList>
            <person name="Wang L."/>
            <person name="Zhu T."/>
            <person name="Rodriguez J.C."/>
            <person name="Deal K.R."/>
            <person name="Dubcovsky J."/>
            <person name="McGuire P.E."/>
            <person name="Lux T."/>
            <person name="Spannagl M."/>
            <person name="Mayer K.F.X."/>
            <person name="Baldrich P."/>
            <person name="Meyers B.C."/>
            <person name="Huo N."/>
            <person name="Gu Y.Q."/>
            <person name="Zhou H."/>
            <person name="Devos K.M."/>
            <person name="Bennetzen J.L."/>
            <person name="Unver T."/>
            <person name="Budak H."/>
            <person name="Gulick P.J."/>
            <person name="Galiba G."/>
            <person name="Kalapos B."/>
            <person name="Nelson D.R."/>
            <person name="Li P."/>
            <person name="You F.M."/>
            <person name="Luo M.C."/>
            <person name="Dvorak J."/>
        </authorList>
    </citation>
    <scope>NUCLEOTIDE SEQUENCE [LARGE SCALE GENOMIC DNA]</scope>
    <source>
        <strain evidence="1">cv. AL8/78</strain>
    </source>
</reference>
<sequence length="118" mass="13693">MEEAVVVRHGGGAACKLVEVRVRENQICTMPPHPLRLLFHPFESFLAQRNEEWIHEAWRKRRCQPGHDARVCPSPLKPLELRDIDTGNKIVERFRTDEALETTNISSLLIRKDSRTKL</sequence>
<reference evidence="1" key="4">
    <citation type="submission" date="2019-03" db="UniProtKB">
        <authorList>
            <consortium name="EnsemblPlants"/>
        </authorList>
    </citation>
    <scope>IDENTIFICATION</scope>
</reference>
<dbReference type="EnsemblPlants" id="AET2Gv20817600.3">
    <property type="protein sequence ID" value="AET2Gv20817600.3"/>
    <property type="gene ID" value="AET2Gv20817600"/>
</dbReference>
<accession>A0A453CEH5</accession>
<organism evidence="1 2">
    <name type="scientific">Aegilops tauschii subsp. strangulata</name>
    <name type="common">Goatgrass</name>
    <dbReference type="NCBI Taxonomy" id="200361"/>
    <lineage>
        <taxon>Eukaryota</taxon>
        <taxon>Viridiplantae</taxon>
        <taxon>Streptophyta</taxon>
        <taxon>Embryophyta</taxon>
        <taxon>Tracheophyta</taxon>
        <taxon>Spermatophyta</taxon>
        <taxon>Magnoliopsida</taxon>
        <taxon>Liliopsida</taxon>
        <taxon>Poales</taxon>
        <taxon>Poaceae</taxon>
        <taxon>BOP clade</taxon>
        <taxon>Pooideae</taxon>
        <taxon>Triticodae</taxon>
        <taxon>Triticeae</taxon>
        <taxon>Triticinae</taxon>
        <taxon>Aegilops</taxon>
    </lineage>
</organism>
<name>A0A453CEH5_AEGTS</name>
<keyword evidence="2" id="KW-1185">Reference proteome</keyword>
<dbReference type="AlphaFoldDB" id="A0A453CEH5"/>
<dbReference type="Proteomes" id="UP000015105">
    <property type="component" value="Chromosome 2D"/>
</dbReference>
<reference evidence="1" key="3">
    <citation type="journal article" date="2017" name="Nature">
        <title>Genome sequence of the progenitor of the wheat D genome Aegilops tauschii.</title>
        <authorList>
            <person name="Luo M.C."/>
            <person name="Gu Y.Q."/>
            <person name="Puiu D."/>
            <person name="Wang H."/>
            <person name="Twardziok S.O."/>
            <person name="Deal K.R."/>
            <person name="Huo N."/>
            <person name="Zhu T."/>
            <person name="Wang L."/>
            <person name="Wang Y."/>
            <person name="McGuire P.E."/>
            <person name="Liu S."/>
            <person name="Long H."/>
            <person name="Ramasamy R.K."/>
            <person name="Rodriguez J.C."/>
            <person name="Van S.L."/>
            <person name="Yuan L."/>
            <person name="Wang Z."/>
            <person name="Xia Z."/>
            <person name="Xiao L."/>
            <person name="Anderson O.D."/>
            <person name="Ouyang S."/>
            <person name="Liang Y."/>
            <person name="Zimin A.V."/>
            <person name="Pertea G."/>
            <person name="Qi P."/>
            <person name="Bennetzen J.L."/>
            <person name="Dai X."/>
            <person name="Dawson M.W."/>
            <person name="Muller H.G."/>
            <person name="Kugler K."/>
            <person name="Rivarola-Duarte L."/>
            <person name="Spannagl M."/>
            <person name="Mayer K.F.X."/>
            <person name="Lu F.H."/>
            <person name="Bevan M.W."/>
            <person name="Leroy P."/>
            <person name="Li P."/>
            <person name="You F.M."/>
            <person name="Sun Q."/>
            <person name="Liu Z."/>
            <person name="Lyons E."/>
            <person name="Wicker T."/>
            <person name="Salzberg S.L."/>
            <person name="Devos K.M."/>
            <person name="Dvorak J."/>
        </authorList>
    </citation>
    <scope>NUCLEOTIDE SEQUENCE [LARGE SCALE GENOMIC DNA]</scope>
    <source>
        <strain evidence="1">cv. AL8/78</strain>
    </source>
</reference>
<reference evidence="2" key="1">
    <citation type="journal article" date="2014" name="Science">
        <title>Ancient hybridizations among the ancestral genomes of bread wheat.</title>
        <authorList>
            <consortium name="International Wheat Genome Sequencing Consortium,"/>
            <person name="Marcussen T."/>
            <person name="Sandve S.R."/>
            <person name="Heier L."/>
            <person name="Spannagl M."/>
            <person name="Pfeifer M."/>
            <person name="Jakobsen K.S."/>
            <person name="Wulff B.B."/>
            <person name="Steuernagel B."/>
            <person name="Mayer K.F."/>
            <person name="Olsen O.A."/>
        </authorList>
    </citation>
    <scope>NUCLEOTIDE SEQUENCE [LARGE SCALE GENOMIC DNA]</scope>
    <source>
        <strain evidence="2">cv. AL8/78</strain>
    </source>
</reference>
<reference evidence="2" key="2">
    <citation type="journal article" date="2017" name="Nat. Plants">
        <title>The Aegilops tauschii genome reveals multiple impacts of transposons.</title>
        <authorList>
            <person name="Zhao G."/>
            <person name="Zou C."/>
            <person name="Li K."/>
            <person name="Wang K."/>
            <person name="Li T."/>
            <person name="Gao L."/>
            <person name="Zhang X."/>
            <person name="Wang H."/>
            <person name="Yang Z."/>
            <person name="Liu X."/>
            <person name="Jiang W."/>
            <person name="Mao L."/>
            <person name="Kong X."/>
            <person name="Jiao Y."/>
            <person name="Jia J."/>
        </authorList>
    </citation>
    <scope>NUCLEOTIDE SEQUENCE [LARGE SCALE GENOMIC DNA]</scope>
    <source>
        <strain evidence="2">cv. AL8/78</strain>
    </source>
</reference>
<protein>
    <submittedName>
        <fullName evidence="1">Uncharacterized protein</fullName>
    </submittedName>
</protein>